<name>A0A5C5UMC2_9CORY</name>
<protein>
    <recommendedName>
        <fullName evidence="4 11">Trigger factor</fullName>
        <shortName evidence="11">TF</shortName>
        <ecNumber evidence="3 11">5.2.1.8</ecNumber>
    </recommendedName>
    <alternativeName>
        <fullName evidence="10 11">PPIase</fullName>
    </alternativeName>
</protein>
<dbReference type="Gene3D" id="3.10.50.40">
    <property type="match status" value="1"/>
</dbReference>
<keyword evidence="17" id="KW-1185">Reference proteome</keyword>
<dbReference type="Gene3D" id="1.10.3120.10">
    <property type="entry name" value="Trigger factor, C-terminal domain"/>
    <property type="match status" value="1"/>
</dbReference>
<keyword evidence="6 11" id="KW-0697">Rotamase</keyword>
<dbReference type="InterPro" id="IPR005215">
    <property type="entry name" value="Trig_fac"/>
</dbReference>
<dbReference type="GO" id="GO:0043022">
    <property type="term" value="F:ribosome binding"/>
    <property type="evidence" value="ECO:0007669"/>
    <property type="project" value="TreeGrafter"/>
</dbReference>
<dbReference type="InterPro" id="IPR036611">
    <property type="entry name" value="Trigger_fac_ribosome-bd_sf"/>
</dbReference>
<dbReference type="EMBL" id="VOHM01000009">
    <property type="protein sequence ID" value="TWT26530.1"/>
    <property type="molecule type" value="Genomic_DNA"/>
</dbReference>
<dbReference type="SUPFAM" id="SSF109998">
    <property type="entry name" value="Triger factor/SurA peptide-binding domain-like"/>
    <property type="match status" value="1"/>
</dbReference>
<comment type="similarity">
    <text evidence="2 11 13">Belongs to the FKBP-type PPIase family. Tig subfamily.</text>
</comment>
<feature type="domain" description="PPIase FKBP-type" evidence="15">
    <location>
        <begin position="162"/>
        <end position="214"/>
    </location>
</feature>
<dbReference type="GO" id="GO:0051301">
    <property type="term" value="P:cell division"/>
    <property type="evidence" value="ECO:0007669"/>
    <property type="project" value="UniProtKB-KW"/>
</dbReference>
<evidence type="ECO:0000256" key="13">
    <source>
        <dbReference type="RuleBase" id="RU003914"/>
    </source>
</evidence>
<dbReference type="RefSeq" id="WP_146324145.1">
    <property type="nucleotide sequence ID" value="NZ_BAABLR010000074.1"/>
</dbReference>
<gene>
    <name evidence="11" type="primary">tig</name>
    <name evidence="16" type="ORF">FRX94_05595</name>
</gene>
<dbReference type="GO" id="GO:0015031">
    <property type="term" value="P:protein transport"/>
    <property type="evidence" value="ECO:0007669"/>
    <property type="project" value="UniProtKB-UniRule"/>
</dbReference>
<evidence type="ECO:0000256" key="1">
    <source>
        <dbReference type="ARBA" id="ARBA00000971"/>
    </source>
</evidence>
<dbReference type="GO" id="GO:0051083">
    <property type="term" value="P:'de novo' cotranslational protein folding"/>
    <property type="evidence" value="ECO:0007669"/>
    <property type="project" value="TreeGrafter"/>
</dbReference>
<reference evidence="16 17" key="1">
    <citation type="submission" date="2019-08" db="EMBL/GenBank/DDBJ databases">
        <authorList>
            <person name="Lei W."/>
        </authorList>
    </citation>
    <scope>NUCLEOTIDE SEQUENCE [LARGE SCALE GENOMIC DNA]</scope>
    <source>
        <strain evidence="16 17">CCUG 58627</strain>
    </source>
</reference>
<comment type="domain">
    <text evidence="11">Consists of 3 domains; the N-terminus binds the ribosome, the middle domain has PPIase activity, while the C-terminus has intrinsic chaperone activity on its own.</text>
</comment>
<dbReference type="GO" id="GO:0044183">
    <property type="term" value="F:protein folding chaperone"/>
    <property type="evidence" value="ECO:0007669"/>
    <property type="project" value="TreeGrafter"/>
</dbReference>
<keyword evidence="9 11" id="KW-0131">Cell cycle</keyword>
<dbReference type="Pfam" id="PF00254">
    <property type="entry name" value="FKBP_C"/>
    <property type="match status" value="1"/>
</dbReference>
<evidence type="ECO:0000256" key="4">
    <source>
        <dbReference type="ARBA" id="ARBA00016902"/>
    </source>
</evidence>
<evidence type="ECO:0000256" key="5">
    <source>
        <dbReference type="ARBA" id="ARBA00022618"/>
    </source>
</evidence>
<feature type="region of interest" description="Disordered" evidence="14">
    <location>
        <begin position="439"/>
        <end position="466"/>
    </location>
</feature>
<dbReference type="InterPro" id="IPR008880">
    <property type="entry name" value="Trigger_fac_C"/>
</dbReference>
<keyword evidence="11" id="KW-0963">Cytoplasm</keyword>
<comment type="function">
    <text evidence="11">Involved in protein export. Acts as a chaperone by maintaining the newly synthesized protein in an open conformation. Functions as a peptidyl-prolyl cis-trans isomerase.</text>
</comment>
<dbReference type="InterPro" id="IPR001179">
    <property type="entry name" value="PPIase_FKBP_dom"/>
</dbReference>
<dbReference type="Pfam" id="PF05698">
    <property type="entry name" value="Trigger_C"/>
    <property type="match status" value="1"/>
</dbReference>
<dbReference type="OrthoDB" id="9767721at2"/>
<dbReference type="PANTHER" id="PTHR30560:SF3">
    <property type="entry name" value="TRIGGER FACTOR-LIKE PROTEIN TIG, CHLOROPLASTIC"/>
    <property type="match status" value="1"/>
</dbReference>
<sequence length="466" mass="51300">MKSSVEHLNDTRVKLTVEVPFDEMKPEFDQAYEAIAQQISVPGFRKGKAPRQLIEARVGRGPILEQVLNDVVPSRYSQAVDEHKLVVLGTPHWDLSKVEDGQFIEFVAEVDIRPEITVPDFAEISVEVPAIEVTEQDVASELDDLRSRFASLVEVDRAAENGDFVSIDLAAIVDGQVVEESVTEDLSHEVGSGNLMEGLDEALVGASKGEEKEFNTTLLAGEHEGKEAAVKITVKSVKVRELPEADDEFAQLASEFDSIEELRESLTASIEEDRKSSQAGNIRDDVLKAALDKTEFPLPEGYVQSQVEGQLQQLLAQVGGEEAILNSMLEAQGTTRAQFDEDSRRNAEEAVRTQLFLDALADELEPTVTQQDFTDHIVFTAQSYGMEPMQFVSQLQQSGQIANVFADLRRGKALAASICKATVTDSNGAPVDAKAFFGEEDETPAENHEHHDHDDHDHDHDHGENA</sequence>
<dbReference type="SUPFAM" id="SSF102735">
    <property type="entry name" value="Trigger factor ribosome-binding domain"/>
    <property type="match status" value="1"/>
</dbReference>
<keyword evidence="8 11" id="KW-0413">Isomerase</keyword>
<evidence type="ECO:0000256" key="12">
    <source>
        <dbReference type="PROSITE-ProRule" id="PRU00277"/>
    </source>
</evidence>
<evidence type="ECO:0000256" key="10">
    <source>
        <dbReference type="ARBA" id="ARBA00029986"/>
    </source>
</evidence>
<keyword evidence="7 11" id="KW-0143">Chaperone</keyword>
<evidence type="ECO:0000256" key="2">
    <source>
        <dbReference type="ARBA" id="ARBA00005464"/>
    </source>
</evidence>
<proteinExistence type="inferred from homology"/>
<comment type="catalytic activity">
    <reaction evidence="1 11 12">
        <text>[protein]-peptidylproline (omega=180) = [protein]-peptidylproline (omega=0)</text>
        <dbReference type="Rhea" id="RHEA:16237"/>
        <dbReference type="Rhea" id="RHEA-COMP:10747"/>
        <dbReference type="Rhea" id="RHEA-COMP:10748"/>
        <dbReference type="ChEBI" id="CHEBI:83833"/>
        <dbReference type="ChEBI" id="CHEBI:83834"/>
        <dbReference type="EC" id="5.2.1.8"/>
    </reaction>
</comment>
<dbReference type="Gene3D" id="3.30.70.1050">
    <property type="entry name" value="Trigger factor ribosome-binding domain"/>
    <property type="match status" value="1"/>
</dbReference>
<accession>A0A5C5UMC2</accession>
<dbReference type="GO" id="GO:0043335">
    <property type="term" value="P:protein unfolding"/>
    <property type="evidence" value="ECO:0007669"/>
    <property type="project" value="TreeGrafter"/>
</dbReference>
<dbReference type="Pfam" id="PF05697">
    <property type="entry name" value="Trigger_N"/>
    <property type="match status" value="1"/>
</dbReference>
<dbReference type="HAMAP" id="MF_00303">
    <property type="entry name" value="Trigger_factor_Tig"/>
    <property type="match status" value="1"/>
</dbReference>
<dbReference type="PIRSF" id="PIRSF003095">
    <property type="entry name" value="Trigger_factor"/>
    <property type="match status" value="1"/>
</dbReference>
<evidence type="ECO:0000256" key="6">
    <source>
        <dbReference type="ARBA" id="ARBA00023110"/>
    </source>
</evidence>
<dbReference type="SUPFAM" id="SSF54534">
    <property type="entry name" value="FKBP-like"/>
    <property type="match status" value="1"/>
</dbReference>
<comment type="subcellular location">
    <subcellularLocation>
        <location evidence="11">Cytoplasm</location>
    </subcellularLocation>
    <text evidence="11">About half TF is bound to the ribosome near the polypeptide exit tunnel while the other half is free in the cytoplasm.</text>
</comment>
<dbReference type="GO" id="GO:0003755">
    <property type="term" value="F:peptidyl-prolyl cis-trans isomerase activity"/>
    <property type="evidence" value="ECO:0007669"/>
    <property type="project" value="UniProtKB-UniRule"/>
</dbReference>
<evidence type="ECO:0000256" key="8">
    <source>
        <dbReference type="ARBA" id="ARBA00023235"/>
    </source>
</evidence>
<keyword evidence="5 11" id="KW-0132">Cell division</keyword>
<dbReference type="InterPro" id="IPR046357">
    <property type="entry name" value="PPIase_dom_sf"/>
</dbReference>
<evidence type="ECO:0000313" key="17">
    <source>
        <dbReference type="Proteomes" id="UP000320791"/>
    </source>
</evidence>
<organism evidence="16 17">
    <name type="scientific">Corynebacterium canis</name>
    <dbReference type="NCBI Taxonomy" id="679663"/>
    <lineage>
        <taxon>Bacteria</taxon>
        <taxon>Bacillati</taxon>
        <taxon>Actinomycetota</taxon>
        <taxon>Actinomycetes</taxon>
        <taxon>Mycobacteriales</taxon>
        <taxon>Corynebacteriaceae</taxon>
        <taxon>Corynebacterium</taxon>
    </lineage>
</organism>
<evidence type="ECO:0000256" key="14">
    <source>
        <dbReference type="SAM" id="MobiDB-lite"/>
    </source>
</evidence>
<evidence type="ECO:0000259" key="15">
    <source>
        <dbReference type="PROSITE" id="PS50059"/>
    </source>
</evidence>
<dbReference type="AlphaFoldDB" id="A0A5C5UMC2"/>
<comment type="caution">
    <text evidence="16">The sequence shown here is derived from an EMBL/GenBank/DDBJ whole genome shotgun (WGS) entry which is preliminary data.</text>
</comment>
<dbReference type="GO" id="GO:0005737">
    <property type="term" value="C:cytoplasm"/>
    <property type="evidence" value="ECO:0007669"/>
    <property type="project" value="UniProtKB-SubCell"/>
</dbReference>
<dbReference type="PROSITE" id="PS50059">
    <property type="entry name" value="FKBP_PPIASE"/>
    <property type="match status" value="1"/>
</dbReference>
<dbReference type="PANTHER" id="PTHR30560">
    <property type="entry name" value="TRIGGER FACTOR CHAPERONE AND PEPTIDYL-PROLYL CIS/TRANS ISOMERASE"/>
    <property type="match status" value="1"/>
</dbReference>
<dbReference type="InterPro" id="IPR027304">
    <property type="entry name" value="Trigger_fact/SurA_dom_sf"/>
</dbReference>
<evidence type="ECO:0000256" key="7">
    <source>
        <dbReference type="ARBA" id="ARBA00023186"/>
    </source>
</evidence>
<evidence type="ECO:0000256" key="9">
    <source>
        <dbReference type="ARBA" id="ARBA00023306"/>
    </source>
</evidence>
<dbReference type="InterPro" id="IPR008881">
    <property type="entry name" value="Trigger_fac_ribosome-bd_bac"/>
</dbReference>
<dbReference type="Proteomes" id="UP000320791">
    <property type="component" value="Unassembled WGS sequence"/>
</dbReference>
<evidence type="ECO:0000256" key="11">
    <source>
        <dbReference type="HAMAP-Rule" id="MF_00303"/>
    </source>
</evidence>
<dbReference type="NCBIfam" id="TIGR00115">
    <property type="entry name" value="tig"/>
    <property type="match status" value="1"/>
</dbReference>
<dbReference type="EC" id="5.2.1.8" evidence="3 11"/>
<feature type="compositionally biased region" description="Basic and acidic residues" evidence="14">
    <location>
        <begin position="445"/>
        <end position="466"/>
    </location>
</feature>
<evidence type="ECO:0000256" key="3">
    <source>
        <dbReference type="ARBA" id="ARBA00013194"/>
    </source>
</evidence>
<dbReference type="InterPro" id="IPR037041">
    <property type="entry name" value="Trigger_fac_C_sf"/>
</dbReference>
<evidence type="ECO:0000313" key="16">
    <source>
        <dbReference type="EMBL" id="TWT26530.1"/>
    </source>
</evidence>